<name>A0AAU9UQB7_EUPED</name>
<dbReference type="EMBL" id="CAKOGL010000023">
    <property type="protein sequence ID" value="CAH2101605.1"/>
    <property type="molecule type" value="Genomic_DNA"/>
</dbReference>
<protein>
    <recommendedName>
        <fullName evidence="3">LRRNT domain-containing protein</fullName>
    </recommendedName>
</protein>
<proteinExistence type="predicted"/>
<reference evidence="1" key="1">
    <citation type="submission" date="2022-03" db="EMBL/GenBank/DDBJ databases">
        <authorList>
            <person name="Tunstrom K."/>
        </authorList>
    </citation>
    <scope>NUCLEOTIDE SEQUENCE</scope>
</reference>
<evidence type="ECO:0000313" key="1">
    <source>
        <dbReference type="EMBL" id="CAH2101605.1"/>
    </source>
</evidence>
<comment type="caution">
    <text evidence="1">The sequence shown here is derived from an EMBL/GenBank/DDBJ whole genome shotgun (WGS) entry which is preliminary data.</text>
</comment>
<keyword evidence="2" id="KW-1185">Reference proteome</keyword>
<dbReference type="Gene3D" id="3.80.10.10">
    <property type="entry name" value="Ribonuclease Inhibitor"/>
    <property type="match status" value="1"/>
</dbReference>
<organism evidence="1 2">
    <name type="scientific">Euphydryas editha</name>
    <name type="common">Edith's checkerspot</name>
    <dbReference type="NCBI Taxonomy" id="104508"/>
    <lineage>
        <taxon>Eukaryota</taxon>
        <taxon>Metazoa</taxon>
        <taxon>Ecdysozoa</taxon>
        <taxon>Arthropoda</taxon>
        <taxon>Hexapoda</taxon>
        <taxon>Insecta</taxon>
        <taxon>Pterygota</taxon>
        <taxon>Neoptera</taxon>
        <taxon>Endopterygota</taxon>
        <taxon>Lepidoptera</taxon>
        <taxon>Glossata</taxon>
        <taxon>Ditrysia</taxon>
        <taxon>Papilionoidea</taxon>
        <taxon>Nymphalidae</taxon>
        <taxon>Nymphalinae</taxon>
        <taxon>Euphydryas</taxon>
    </lineage>
</organism>
<dbReference type="AlphaFoldDB" id="A0AAU9UQB7"/>
<evidence type="ECO:0000313" key="2">
    <source>
        <dbReference type="Proteomes" id="UP001153954"/>
    </source>
</evidence>
<dbReference type="InterPro" id="IPR032675">
    <property type="entry name" value="LRR_dom_sf"/>
</dbReference>
<sequence>MQCPLPSNDGCPAGCTCRIIGEHSELSCKRAGLTRVPRAPPGLPARSLLLPHNNISVLTLEDITPDLEVLDLSDNLIAGVDSATMAALLDSRRIVCLAGNPLRCDALPPLHALLVHVAPRAGAVGFAGGVARYTCRDGGDALATAFELARRCGPAV</sequence>
<dbReference type="SUPFAM" id="SSF52058">
    <property type="entry name" value="L domain-like"/>
    <property type="match status" value="1"/>
</dbReference>
<gene>
    <name evidence="1" type="ORF">EEDITHA_LOCUS16340</name>
</gene>
<dbReference type="Proteomes" id="UP001153954">
    <property type="component" value="Unassembled WGS sequence"/>
</dbReference>
<accession>A0AAU9UQB7</accession>
<evidence type="ECO:0008006" key="3">
    <source>
        <dbReference type="Google" id="ProtNLM"/>
    </source>
</evidence>